<dbReference type="InterPro" id="IPR018060">
    <property type="entry name" value="HTH_AraC"/>
</dbReference>
<feature type="domain" description="HTH araC/xylS-type" evidence="1">
    <location>
        <begin position="143"/>
        <end position="235"/>
    </location>
</feature>
<protein>
    <submittedName>
        <fullName evidence="2">Helix-turn-helix transcriptional regulator</fullName>
    </submittedName>
</protein>
<dbReference type="GO" id="GO:0003700">
    <property type="term" value="F:DNA-binding transcription factor activity"/>
    <property type="evidence" value="ECO:0007669"/>
    <property type="project" value="InterPro"/>
</dbReference>
<comment type="caution">
    <text evidence="2">The sequence shown here is derived from an EMBL/GenBank/DDBJ whole genome shotgun (WGS) entry which is preliminary data.</text>
</comment>
<dbReference type="Gene3D" id="1.10.10.60">
    <property type="entry name" value="Homeodomain-like"/>
    <property type="match status" value="1"/>
</dbReference>
<dbReference type="GO" id="GO:0043565">
    <property type="term" value="F:sequence-specific DNA binding"/>
    <property type="evidence" value="ECO:0007669"/>
    <property type="project" value="InterPro"/>
</dbReference>
<name>A0A5S3PI08_9FLAO</name>
<evidence type="ECO:0000259" key="1">
    <source>
        <dbReference type="PROSITE" id="PS01124"/>
    </source>
</evidence>
<evidence type="ECO:0000313" key="2">
    <source>
        <dbReference type="EMBL" id="TMM53908.1"/>
    </source>
</evidence>
<gene>
    <name evidence="2" type="ORF">FEE95_18605</name>
</gene>
<accession>A0A5S3PI08</accession>
<dbReference type="AlphaFoldDB" id="A0A5S3PI08"/>
<dbReference type="PROSITE" id="PS01124">
    <property type="entry name" value="HTH_ARAC_FAMILY_2"/>
    <property type="match status" value="1"/>
</dbReference>
<dbReference type="EMBL" id="VATY01000004">
    <property type="protein sequence ID" value="TMM53908.1"/>
    <property type="molecule type" value="Genomic_DNA"/>
</dbReference>
<dbReference type="InterPro" id="IPR046532">
    <property type="entry name" value="DUF6597"/>
</dbReference>
<proteinExistence type="predicted"/>
<organism evidence="2 3">
    <name type="scientific">Maribacter algarum</name>
    <name type="common">ex Zhang et al. 2020</name>
    <dbReference type="NCBI Taxonomy" id="2578118"/>
    <lineage>
        <taxon>Bacteria</taxon>
        <taxon>Pseudomonadati</taxon>
        <taxon>Bacteroidota</taxon>
        <taxon>Flavobacteriia</taxon>
        <taxon>Flavobacteriales</taxon>
        <taxon>Flavobacteriaceae</taxon>
        <taxon>Maribacter</taxon>
    </lineage>
</organism>
<reference evidence="2 3" key="1">
    <citation type="submission" date="2019-05" db="EMBL/GenBank/DDBJ databases">
        <authorList>
            <person name="Zhang J.-Y."/>
            <person name="Feg X."/>
            <person name="Du Z.-J."/>
        </authorList>
    </citation>
    <scope>NUCLEOTIDE SEQUENCE [LARGE SCALE GENOMIC DNA]</scope>
    <source>
        <strain evidence="2 3">RZ26</strain>
    </source>
</reference>
<dbReference type="OrthoDB" id="511992at2"/>
<keyword evidence="3" id="KW-1185">Reference proteome</keyword>
<dbReference type="RefSeq" id="WP_138659530.1">
    <property type="nucleotide sequence ID" value="NZ_VATY01000004.1"/>
</dbReference>
<dbReference type="Pfam" id="PF20240">
    <property type="entry name" value="DUF6597"/>
    <property type="match status" value="1"/>
</dbReference>
<sequence>MNYWQQVPDLKLKGLVRCYWSLDNDSSQNLNFTILPDGFFDLIVRYSNYKFESISLTGLYTKEVDVQIRQNTQLFGIQFKLAAAETIFQQSIAQLLNDEKLLKNVIWDFNNLSFEETISQTERLNNLISDIAEENYSYDIRKQRLFQILNQTKGNQSIKDIAQDVFWSSRQINRYFKRTFGVPLKVYCNILRCSASYKDIKKGELYSNQNYFDRSHFNKEIKKHTNHTPKNLLKNENDRFLQISIIPKK</sequence>
<dbReference type="SMART" id="SM00342">
    <property type="entry name" value="HTH_ARAC"/>
    <property type="match status" value="1"/>
</dbReference>
<evidence type="ECO:0000313" key="3">
    <source>
        <dbReference type="Proteomes" id="UP000310314"/>
    </source>
</evidence>
<dbReference type="Proteomes" id="UP000310314">
    <property type="component" value="Unassembled WGS sequence"/>
</dbReference>